<gene>
    <name evidence="1" type="ORF">SVIM_LOCUS173764</name>
</gene>
<dbReference type="EMBL" id="CAADRP010001112">
    <property type="protein sequence ID" value="VFU35169.1"/>
    <property type="molecule type" value="Genomic_DNA"/>
</dbReference>
<dbReference type="AlphaFoldDB" id="A0A6N2L4R7"/>
<proteinExistence type="predicted"/>
<protein>
    <submittedName>
        <fullName evidence="1">Uncharacterized protein</fullName>
    </submittedName>
</protein>
<reference evidence="1" key="1">
    <citation type="submission" date="2019-03" db="EMBL/GenBank/DDBJ databases">
        <authorList>
            <person name="Mank J."/>
            <person name="Almeida P."/>
        </authorList>
    </citation>
    <scope>NUCLEOTIDE SEQUENCE</scope>
    <source>
        <strain evidence="1">78183</strain>
    </source>
</reference>
<accession>A0A6N2L4R7</accession>
<evidence type="ECO:0000313" key="1">
    <source>
        <dbReference type="EMBL" id="VFU35169.1"/>
    </source>
</evidence>
<sequence length="61" mass="6593">MLTDLSRMHGPPQPSLLIHHGPAENAMKRAPCLRVVSCDLSLAMALSGAPQRIQKNKISCT</sequence>
<name>A0A6N2L4R7_SALVM</name>
<organism evidence="1">
    <name type="scientific">Salix viminalis</name>
    <name type="common">Common osier</name>
    <name type="synonym">Basket willow</name>
    <dbReference type="NCBI Taxonomy" id="40686"/>
    <lineage>
        <taxon>Eukaryota</taxon>
        <taxon>Viridiplantae</taxon>
        <taxon>Streptophyta</taxon>
        <taxon>Embryophyta</taxon>
        <taxon>Tracheophyta</taxon>
        <taxon>Spermatophyta</taxon>
        <taxon>Magnoliopsida</taxon>
        <taxon>eudicotyledons</taxon>
        <taxon>Gunneridae</taxon>
        <taxon>Pentapetalae</taxon>
        <taxon>rosids</taxon>
        <taxon>fabids</taxon>
        <taxon>Malpighiales</taxon>
        <taxon>Salicaceae</taxon>
        <taxon>Saliceae</taxon>
        <taxon>Salix</taxon>
    </lineage>
</organism>